<keyword evidence="3 6" id="KW-0812">Transmembrane</keyword>
<feature type="transmembrane region" description="Helical" evidence="6">
    <location>
        <begin position="6"/>
        <end position="28"/>
    </location>
</feature>
<keyword evidence="8" id="KW-1185">Reference proteome</keyword>
<feature type="transmembrane region" description="Helical" evidence="6">
    <location>
        <begin position="210"/>
        <end position="228"/>
    </location>
</feature>
<evidence type="ECO:0000256" key="3">
    <source>
        <dbReference type="ARBA" id="ARBA00022692"/>
    </source>
</evidence>
<evidence type="ECO:0000256" key="6">
    <source>
        <dbReference type="SAM" id="Phobius"/>
    </source>
</evidence>
<feature type="transmembrane region" description="Helical" evidence="6">
    <location>
        <begin position="57"/>
        <end position="75"/>
    </location>
</feature>
<comment type="subcellular location">
    <subcellularLocation>
        <location evidence="1">Membrane</location>
        <topology evidence="1">Multi-pass membrane protein</topology>
    </subcellularLocation>
</comment>
<reference evidence="9" key="1">
    <citation type="submission" date="2022-11" db="UniProtKB">
        <authorList>
            <consortium name="WormBaseParasite"/>
        </authorList>
    </citation>
    <scope>IDENTIFICATION</scope>
</reference>
<evidence type="ECO:0000313" key="9">
    <source>
        <dbReference type="WBParaSite" id="ACRNAN_Path_269.g998.t1"/>
    </source>
</evidence>
<dbReference type="GO" id="GO:0008195">
    <property type="term" value="F:phosphatidate phosphatase activity"/>
    <property type="evidence" value="ECO:0007669"/>
    <property type="project" value="TreeGrafter"/>
</dbReference>
<keyword evidence="5 6" id="KW-0472">Membrane</keyword>
<protein>
    <submittedName>
        <fullName evidence="9">Phosphatidic acid phosphatase type 2/haloperoxidase domain-containing protein</fullName>
    </submittedName>
</protein>
<dbReference type="PANTHER" id="PTHR10165:SF103">
    <property type="entry name" value="PHOSPHOLIPID PHOSPHATASE HOMOLOG 1.2 HOMOLOG"/>
    <property type="match status" value="1"/>
</dbReference>
<evidence type="ECO:0000256" key="4">
    <source>
        <dbReference type="ARBA" id="ARBA00022989"/>
    </source>
</evidence>
<evidence type="ECO:0000259" key="7">
    <source>
        <dbReference type="SMART" id="SM00014"/>
    </source>
</evidence>
<dbReference type="GO" id="GO:0007165">
    <property type="term" value="P:signal transduction"/>
    <property type="evidence" value="ECO:0007669"/>
    <property type="project" value="TreeGrafter"/>
</dbReference>
<evidence type="ECO:0000256" key="2">
    <source>
        <dbReference type="ARBA" id="ARBA00008816"/>
    </source>
</evidence>
<dbReference type="GO" id="GO:0046839">
    <property type="term" value="P:phospholipid dephosphorylation"/>
    <property type="evidence" value="ECO:0007669"/>
    <property type="project" value="TreeGrafter"/>
</dbReference>
<organism evidence="8 9">
    <name type="scientific">Acrobeloides nanus</name>
    <dbReference type="NCBI Taxonomy" id="290746"/>
    <lineage>
        <taxon>Eukaryota</taxon>
        <taxon>Metazoa</taxon>
        <taxon>Ecdysozoa</taxon>
        <taxon>Nematoda</taxon>
        <taxon>Chromadorea</taxon>
        <taxon>Rhabditida</taxon>
        <taxon>Tylenchina</taxon>
        <taxon>Cephalobomorpha</taxon>
        <taxon>Cephaloboidea</taxon>
        <taxon>Cephalobidae</taxon>
        <taxon>Acrobeloides</taxon>
    </lineage>
</organism>
<keyword evidence="4 6" id="KW-1133">Transmembrane helix</keyword>
<accession>A0A914C4F2</accession>
<name>A0A914C4F2_9BILA</name>
<evidence type="ECO:0000256" key="1">
    <source>
        <dbReference type="ARBA" id="ARBA00004141"/>
    </source>
</evidence>
<comment type="similarity">
    <text evidence="2">Belongs to the PA-phosphatase related phosphoesterase family.</text>
</comment>
<dbReference type="Gene3D" id="1.20.144.10">
    <property type="entry name" value="Phosphatidic acid phosphatase type 2/haloperoxidase"/>
    <property type="match status" value="1"/>
</dbReference>
<feature type="domain" description="Phosphatidic acid phosphatase type 2/haloperoxidase" evidence="7">
    <location>
        <begin position="112"/>
        <end position="256"/>
    </location>
</feature>
<dbReference type="Proteomes" id="UP000887540">
    <property type="component" value="Unplaced"/>
</dbReference>
<dbReference type="InterPro" id="IPR000326">
    <property type="entry name" value="PAP2/HPO"/>
</dbReference>
<feature type="transmembrane region" description="Helical" evidence="6">
    <location>
        <begin position="240"/>
        <end position="259"/>
    </location>
</feature>
<proteinExistence type="inferred from homology"/>
<dbReference type="WBParaSite" id="ACRNAN_Path_269.g998.t1">
    <property type="protein sequence ID" value="ACRNAN_Path_269.g998.t1"/>
    <property type="gene ID" value="ACRNAN_Path_269.g998"/>
</dbReference>
<evidence type="ECO:0000256" key="5">
    <source>
        <dbReference type="ARBA" id="ARBA00023136"/>
    </source>
</evidence>
<dbReference type="Pfam" id="PF01569">
    <property type="entry name" value="PAP2"/>
    <property type="match status" value="1"/>
</dbReference>
<dbReference type="SUPFAM" id="SSF48317">
    <property type="entry name" value="Acid phosphatase/Vanadium-dependent haloperoxidase"/>
    <property type="match status" value="1"/>
</dbReference>
<dbReference type="InterPro" id="IPR036938">
    <property type="entry name" value="PAP2/HPO_sf"/>
</dbReference>
<dbReference type="PANTHER" id="PTHR10165">
    <property type="entry name" value="LIPID PHOSPHATE PHOSPHATASE"/>
    <property type="match status" value="1"/>
</dbReference>
<dbReference type="SMART" id="SM00014">
    <property type="entry name" value="acidPPc"/>
    <property type="match status" value="1"/>
</dbReference>
<feature type="transmembrane region" description="Helical" evidence="6">
    <location>
        <begin position="111"/>
        <end position="128"/>
    </location>
</feature>
<dbReference type="GO" id="GO:0006644">
    <property type="term" value="P:phospholipid metabolic process"/>
    <property type="evidence" value="ECO:0007669"/>
    <property type="project" value="InterPro"/>
</dbReference>
<evidence type="ECO:0000313" key="8">
    <source>
        <dbReference type="Proteomes" id="UP000887540"/>
    </source>
</evidence>
<dbReference type="AlphaFoldDB" id="A0A914C4F2"/>
<dbReference type="InterPro" id="IPR043216">
    <property type="entry name" value="PAP-like"/>
</dbReference>
<dbReference type="GO" id="GO:0005886">
    <property type="term" value="C:plasma membrane"/>
    <property type="evidence" value="ECO:0007669"/>
    <property type="project" value="TreeGrafter"/>
</dbReference>
<feature type="transmembrane region" description="Helical" evidence="6">
    <location>
        <begin position="177"/>
        <end position="198"/>
    </location>
</feature>
<sequence length="318" mass="36199">MKSAYFVFSSFFIRLFIIYAFGVSSYLFTKVLGPSLTGFFCDDNSIKLPYHDSSVKIEVLLTIIYILLFLTILIVEPICHNVYYSKTSSQEPIHKLGNVIVHPIVPRSLEIFVISQLGFMITIFLFNLTKFAAGRLRPNFVASCQPNISWENCKPGVFIQDYMCLGEDKHRAEESRLSFYSGHTAESFYYVVFLILYIHAKIGRKCCSSILLPILYVLLISGAIYVGCSRIWDYKHHPSDVFFGGFMGTAIAVIIVYYYRGVFFDINYDFVVRQDSNGSITKVPISVEETGEPVIVTDDELLQVTKRNVVPIQHEANV</sequence>